<dbReference type="EMBL" id="JAMSHJ010000004">
    <property type="protein sequence ID" value="KAI5419477.1"/>
    <property type="molecule type" value="Genomic_DNA"/>
</dbReference>
<dbReference type="Gramene" id="Psat04G0359300-T1">
    <property type="protein sequence ID" value="KAI5419477.1"/>
    <property type="gene ID" value="KIW84_043593"/>
</dbReference>
<evidence type="ECO:0000313" key="2">
    <source>
        <dbReference type="Proteomes" id="UP001058974"/>
    </source>
</evidence>
<comment type="caution">
    <text evidence="1">The sequence shown here is derived from an EMBL/GenBank/DDBJ whole genome shotgun (WGS) entry which is preliminary data.</text>
</comment>
<protein>
    <submittedName>
        <fullName evidence="1">Uncharacterized protein</fullName>
    </submittedName>
</protein>
<keyword evidence="2" id="KW-1185">Reference proteome</keyword>
<reference evidence="1 2" key="1">
    <citation type="journal article" date="2022" name="Nat. Genet.">
        <title>Improved pea reference genome and pan-genome highlight genomic features and evolutionary characteristics.</title>
        <authorList>
            <person name="Yang T."/>
            <person name="Liu R."/>
            <person name="Luo Y."/>
            <person name="Hu S."/>
            <person name="Wang D."/>
            <person name="Wang C."/>
            <person name="Pandey M.K."/>
            <person name="Ge S."/>
            <person name="Xu Q."/>
            <person name="Li N."/>
            <person name="Li G."/>
            <person name="Huang Y."/>
            <person name="Saxena R.K."/>
            <person name="Ji Y."/>
            <person name="Li M."/>
            <person name="Yan X."/>
            <person name="He Y."/>
            <person name="Liu Y."/>
            <person name="Wang X."/>
            <person name="Xiang C."/>
            <person name="Varshney R.K."/>
            <person name="Ding H."/>
            <person name="Gao S."/>
            <person name="Zong X."/>
        </authorList>
    </citation>
    <scope>NUCLEOTIDE SEQUENCE [LARGE SCALE GENOMIC DNA]</scope>
    <source>
        <strain evidence="1 2">cv. Zhongwan 6</strain>
    </source>
</reference>
<name>A0A9D4XFQ1_PEA</name>
<dbReference type="AlphaFoldDB" id="A0A9D4XFQ1"/>
<sequence>MYPTHLDNLLDKHFAFRVKYQPYYKQASVDTTNMAIHSPDTRGKEIVTTESPVIPKALSQSSNQTTTASASDAQNWSWMLAITILLLRGFQEMVCMESHALQNS</sequence>
<organism evidence="1 2">
    <name type="scientific">Pisum sativum</name>
    <name type="common">Garden pea</name>
    <name type="synonym">Lathyrus oleraceus</name>
    <dbReference type="NCBI Taxonomy" id="3888"/>
    <lineage>
        <taxon>Eukaryota</taxon>
        <taxon>Viridiplantae</taxon>
        <taxon>Streptophyta</taxon>
        <taxon>Embryophyta</taxon>
        <taxon>Tracheophyta</taxon>
        <taxon>Spermatophyta</taxon>
        <taxon>Magnoliopsida</taxon>
        <taxon>eudicotyledons</taxon>
        <taxon>Gunneridae</taxon>
        <taxon>Pentapetalae</taxon>
        <taxon>rosids</taxon>
        <taxon>fabids</taxon>
        <taxon>Fabales</taxon>
        <taxon>Fabaceae</taxon>
        <taxon>Papilionoideae</taxon>
        <taxon>50 kb inversion clade</taxon>
        <taxon>NPAAA clade</taxon>
        <taxon>Hologalegina</taxon>
        <taxon>IRL clade</taxon>
        <taxon>Fabeae</taxon>
        <taxon>Lathyrus</taxon>
    </lineage>
</organism>
<proteinExistence type="predicted"/>
<gene>
    <name evidence="1" type="ORF">KIW84_043593</name>
</gene>
<evidence type="ECO:0000313" key="1">
    <source>
        <dbReference type="EMBL" id="KAI5419477.1"/>
    </source>
</evidence>
<accession>A0A9D4XFQ1</accession>
<dbReference type="Proteomes" id="UP001058974">
    <property type="component" value="Chromosome 4"/>
</dbReference>